<dbReference type="PANTHER" id="PTHR43156:SF2">
    <property type="entry name" value="STAGE II SPORULATION PROTEIN E"/>
    <property type="match status" value="1"/>
</dbReference>
<dbReference type="AlphaFoldDB" id="A0AB33KC10"/>
<dbReference type="SMART" id="SM00331">
    <property type="entry name" value="PP2C_SIG"/>
    <property type="match status" value="1"/>
</dbReference>
<proteinExistence type="predicted"/>
<dbReference type="SUPFAM" id="SSF81606">
    <property type="entry name" value="PP2C-like"/>
    <property type="match status" value="1"/>
</dbReference>
<dbReference type="RefSeq" id="WP_407991095.1">
    <property type="nucleotide sequence ID" value="NZ_AP035881.2"/>
</dbReference>
<dbReference type="Pfam" id="PF08447">
    <property type="entry name" value="PAS_3"/>
    <property type="match status" value="1"/>
</dbReference>
<accession>A0AB33KC10</accession>
<evidence type="ECO:0000313" key="3">
    <source>
        <dbReference type="EMBL" id="BFP48925.1"/>
    </source>
</evidence>
<dbReference type="EMBL" id="AP035881">
    <property type="protein sequence ID" value="BFP48925.1"/>
    <property type="molecule type" value="Genomic_DNA"/>
</dbReference>
<dbReference type="InterPro" id="IPR036457">
    <property type="entry name" value="PPM-type-like_dom_sf"/>
</dbReference>
<evidence type="ECO:0000256" key="1">
    <source>
        <dbReference type="ARBA" id="ARBA00022801"/>
    </source>
</evidence>
<protein>
    <recommendedName>
        <fullName evidence="2">PAC domain-containing protein</fullName>
    </recommendedName>
</protein>
<feature type="domain" description="PAC" evidence="2">
    <location>
        <begin position="103"/>
        <end position="156"/>
    </location>
</feature>
<organism evidence="3">
    <name type="scientific">Kitasatospora sp. CMC57</name>
    <dbReference type="NCBI Taxonomy" id="3231513"/>
    <lineage>
        <taxon>Bacteria</taxon>
        <taxon>Bacillati</taxon>
        <taxon>Actinomycetota</taxon>
        <taxon>Actinomycetes</taxon>
        <taxon>Kitasatosporales</taxon>
        <taxon>Streptomycetaceae</taxon>
        <taxon>Kitasatospora</taxon>
    </lineage>
</organism>
<dbReference type="InterPro" id="IPR035965">
    <property type="entry name" value="PAS-like_dom_sf"/>
</dbReference>
<name>A0AB33KC10_9ACTN</name>
<dbReference type="InterPro" id="IPR000700">
    <property type="entry name" value="PAS-assoc_C"/>
</dbReference>
<dbReference type="Gene3D" id="3.60.40.10">
    <property type="entry name" value="PPM-type phosphatase domain"/>
    <property type="match status" value="1"/>
</dbReference>
<dbReference type="GO" id="GO:0016791">
    <property type="term" value="F:phosphatase activity"/>
    <property type="evidence" value="ECO:0007669"/>
    <property type="project" value="TreeGrafter"/>
</dbReference>
<reference evidence="3" key="1">
    <citation type="submission" date="2024-07" db="EMBL/GenBank/DDBJ databases">
        <title>Complete genome sequences of cellulolytic bacteria, Kitasatospora sp. CMC57 and Streptomyces sp. CMC78, isolated from Japanese agricultural soil.</title>
        <authorList>
            <person name="Hashimoto T."/>
            <person name="Ito M."/>
            <person name="Iwamoto M."/>
            <person name="Fukahori D."/>
            <person name="Shoda T."/>
            <person name="Sakoda M."/>
            <person name="Morohoshi T."/>
            <person name="Mitsuboshi M."/>
            <person name="Nishizawa T."/>
        </authorList>
    </citation>
    <scope>NUCLEOTIDE SEQUENCE</scope>
    <source>
        <strain evidence="3">CMC57</strain>
    </source>
</reference>
<keyword evidence="1" id="KW-0378">Hydrolase</keyword>
<dbReference type="PROSITE" id="PS50113">
    <property type="entry name" value="PAC"/>
    <property type="match status" value="1"/>
</dbReference>
<sequence>MTLHATPFLDGVLVSGRTHDEQERREGQLTQAQRLAGLGTWQWDVGSATFDCSPEVYRLLGIERPDAAGTLSVALAAATVAPADRRAVRRRVEQLRSRQLHEAAMEFRIRPADGRARSVRAVAERIGGSAPGEALAIRGVVQDVTAWRQAEKRLADTRARLADQVRQTAAEHQMVGTLQRALMNVASGPSAPRLESAARYLPAETDSQVGGDRYDMLTLPDGMVLVVVGDVSGHGLRAAAGMAQLRDTLRGMAFVEADPATTLARLNQLLCHLGSDFVATVVCGRLDSRRRTLTWARSGHLPPLLVRDGVPRYLRSPAGPLLGAIPDGVYRDAVLHLEPGDRVLLFTDGLVERRGEDLTDGLGRLAEAVREYRAPGLEGCLDHVLRRLALPNPKDDACLLALRLE</sequence>
<dbReference type="Gene3D" id="3.30.450.20">
    <property type="entry name" value="PAS domain"/>
    <property type="match status" value="1"/>
</dbReference>
<dbReference type="NCBIfam" id="TIGR00229">
    <property type="entry name" value="sensory_box"/>
    <property type="match status" value="1"/>
</dbReference>
<dbReference type="InterPro" id="IPR013655">
    <property type="entry name" value="PAS_fold_3"/>
</dbReference>
<evidence type="ECO:0000259" key="2">
    <source>
        <dbReference type="PROSITE" id="PS50113"/>
    </source>
</evidence>
<gene>
    <name evidence="3" type="ORF">KCMC57_52930</name>
</gene>
<dbReference type="PANTHER" id="PTHR43156">
    <property type="entry name" value="STAGE II SPORULATION PROTEIN E-RELATED"/>
    <property type="match status" value="1"/>
</dbReference>
<dbReference type="InterPro" id="IPR052016">
    <property type="entry name" value="Bact_Sigma-Reg"/>
</dbReference>
<dbReference type="InterPro" id="IPR000014">
    <property type="entry name" value="PAS"/>
</dbReference>
<dbReference type="SUPFAM" id="SSF55785">
    <property type="entry name" value="PYP-like sensor domain (PAS domain)"/>
    <property type="match status" value="1"/>
</dbReference>
<dbReference type="Pfam" id="PF07228">
    <property type="entry name" value="SpoIIE"/>
    <property type="match status" value="1"/>
</dbReference>
<dbReference type="InterPro" id="IPR001932">
    <property type="entry name" value="PPM-type_phosphatase-like_dom"/>
</dbReference>